<feature type="domain" description="Sialate O-acetylesterase" evidence="2">
    <location>
        <begin position="93"/>
        <end position="210"/>
    </location>
</feature>
<name>A0A3E2NC53_9FIRM</name>
<evidence type="ECO:0000313" key="3">
    <source>
        <dbReference type="EMBL" id="RFZ78572.1"/>
    </source>
</evidence>
<feature type="domain" description="Sialate O-acetylesterase" evidence="2">
    <location>
        <begin position="405"/>
        <end position="496"/>
    </location>
</feature>
<accession>A0A3E2NC53</accession>
<proteinExistence type="predicted"/>
<reference evidence="3 4" key="1">
    <citation type="submission" date="2018-07" db="EMBL/GenBank/DDBJ databases">
        <title>New species, Clostridium PI-S10-A1B.</title>
        <authorList>
            <person name="Krishna G."/>
            <person name="Summeta K."/>
            <person name="Shikha S."/>
            <person name="Prabhu P.B."/>
            <person name="Suresh K."/>
        </authorList>
    </citation>
    <scope>NUCLEOTIDE SEQUENCE [LARGE SCALE GENOMIC DNA]</scope>
    <source>
        <strain evidence="3 4">PI-S10-A1B</strain>
    </source>
</reference>
<dbReference type="GO" id="GO:0001681">
    <property type="term" value="F:sialate O-acetylesterase activity"/>
    <property type="evidence" value="ECO:0007669"/>
    <property type="project" value="InterPro"/>
</dbReference>
<dbReference type="EMBL" id="QOHO01000033">
    <property type="protein sequence ID" value="RFZ78572.1"/>
    <property type="molecule type" value="Genomic_DNA"/>
</dbReference>
<dbReference type="Proteomes" id="UP000260680">
    <property type="component" value="Unassembled WGS sequence"/>
</dbReference>
<evidence type="ECO:0000256" key="1">
    <source>
        <dbReference type="ARBA" id="ARBA00022801"/>
    </source>
</evidence>
<dbReference type="SUPFAM" id="SSF49785">
    <property type="entry name" value="Galactose-binding domain-like"/>
    <property type="match status" value="1"/>
</dbReference>
<dbReference type="SUPFAM" id="SSF52266">
    <property type="entry name" value="SGNH hydrolase"/>
    <property type="match status" value="1"/>
</dbReference>
<dbReference type="PANTHER" id="PTHR22901:SF0">
    <property type="entry name" value="SIALATE O-ACETYLESTERASE"/>
    <property type="match status" value="1"/>
</dbReference>
<dbReference type="AlphaFoldDB" id="A0A3E2NC53"/>
<keyword evidence="1" id="KW-0378">Hydrolase</keyword>
<dbReference type="InterPro" id="IPR005181">
    <property type="entry name" value="SASA"/>
</dbReference>
<dbReference type="PANTHER" id="PTHR22901">
    <property type="entry name" value="SIALATE O-ACETYLESTERASE"/>
    <property type="match status" value="1"/>
</dbReference>
<evidence type="ECO:0000259" key="2">
    <source>
        <dbReference type="Pfam" id="PF03629"/>
    </source>
</evidence>
<dbReference type="Pfam" id="PF03629">
    <property type="entry name" value="SASA"/>
    <property type="match status" value="2"/>
</dbReference>
<dbReference type="InterPro" id="IPR008979">
    <property type="entry name" value="Galactose-bd-like_sf"/>
</dbReference>
<dbReference type="InterPro" id="IPR036514">
    <property type="entry name" value="SGNH_hydro_sf"/>
</dbReference>
<comment type="caution">
    <text evidence="3">The sequence shown here is derived from an EMBL/GenBank/DDBJ whole genome shotgun (WGS) entry which is preliminary data.</text>
</comment>
<dbReference type="Gene3D" id="3.40.50.1110">
    <property type="entry name" value="SGNH hydrolase"/>
    <property type="match status" value="2"/>
</dbReference>
<gene>
    <name evidence="3" type="ORF">DS742_12565</name>
</gene>
<dbReference type="GO" id="GO:0005975">
    <property type="term" value="P:carbohydrate metabolic process"/>
    <property type="evidence" value="ECO:0007669"/>
    <property type="project" value="TreeGrafter"/>
</dbReference>
<sequence length="632" mass="72131">MYMQNNEKRLMLPKLISHGCVLQTGEKTRIWGLAAPGEGVTLRLLNQEISCRADGDGNWEAYFHHLQPGGPVTMELFSQSGETIRVTDVYLGEVFICSGQSNMELPMNRVKDQYPMEFEKQGDAKFRLYKVKENYEFQAPLKDHLEASWKECSPETIGEFSAVSYFFGKFMREDRRVPIGLINVSLGGSTVEAWMGEEEAAMYPDIKEELDQCRNQKLFEKKMAGQIQAHEKWYENIRDLEKGMDRNRDKWKEVTLPALLKDFGLNDFNGVIWFRKRVMLPEQLEGKKAKLWLGTMVDSDRTYVNGVLVGETGYQYPPRKYNIPEGVLKAGENEIRISLVCEHGAGRVTPGKIYTLFAEEAVIVLDGRWEYLSSMRCEPAPGVDLMSRKPTGLYNGMLAPCFPYMIRGVLWYQGESNDERPDSYEERLQQMILLWRKKWKSDSLPFVIAQLPGFSIDLADKGDAWPRIRQAQRKAAGLKNVAVTVNLDVGEENDLHPLNKREVAYRMFLAVKGMIFGEHVIYRGPWLSDFDVSGEWITLTFETEDKKGLVVHEGTGVEQFEIAGPDGICHPVTGKLKDNQVLIHSNMVKQPVFFRYCWSNAPKTGLLYNEAGLPASPFEISLLSYRKSRSGQ</sequence>
<protein>
    <submittedName>
        <fullName evidence="3">Sialate O-acetylesterase</fullName>
    </submittedName>
</protein>
<evidence type="ECO:0000313" key="4">
    <source>
        <dbReference type="Proteomes" id="UP000260680"/>
    </source>
</evidence>
<organism evidence="3 4">
    <name type="scientific">Lacrimispora amygdalina</name>
    <dbReference type="NCBI Taxonomy" id="253257"/>
    <lineage>
        <taxon>Bacteria</taxon>
        <taxon>Bacillati</taxon>
        <taxon>Bacillota</taxon>
        <taxon>Clostridia</taxon>
        <taxon>Lachnospirales</taxon>
        <taxon>Lachnospiraceae</taxon>
        <taxon>Lacrimispora</taxon>
    </lineage>
</organism>
<dbReference type="InterPro" id="IPR039329">
    <property type="entry name" value="SIAE"/>
</dbReference>